<dbReference type="EMBL" id="MU277197">
    <property type="protein sequence ID" value="KAI0064916.1"/>
    <property type="molecule type" value="Genomic_DNA"/>
</dbReference>
<sequence length="459" mass="51286">MVTNKRASGEKYRAPYAPLDVEGYPVAPADLELEQVHVYVRHGERTPVSVRMSGAPANIPEHWLMCKEARRFRAAVADTLPTSSELYVKRISERPNGTAIDGECLLGELTDLGRISTYNYGRALRKLYIERLGFLSDTLGRPNDVYFRSTNMPRTVESLQQIIHGLYPMTKCDEGIVHEVRVRNGREENLVGNTLSCKRLEALLVNFAHAAVSAYNPTLEALDRKVSKYINGNPIRLDGVPRASGVLDTVRAAMAHGVKVPPEFEERGVTGTIVSPAVEKAVVNEWFADKTEEVRRLGMGRLLSDLSRKMHLKTMEHANSPEAERTPKILVHSTHDTALAGLANTLDAFDDRWPAFTASITFELFRRSSKVGPQTPSIGMQWIHAIVSSLHRFRPVCHGNSRFADIRARYQNRNLVLPLCADEGKHLSGSPEFCTLEAFTERVNELTPKNWDEECSVGS</sequence>
<proteinExistence type="predicted"/>
<name>A0ACB8T9S3_9AGAM</name>
<dbReference type="Proteomes" id="UP000814140">
    <property type="component" value="Unassembled WGS sequence"/>
</dbReference>
<reference evidence="1" key="2">
    <citation type="journal article" date="2022" name="New Phytol.">
        <title>Evolutionary transition to the ectomycorrhizal habit in the genomes of a hyperdiverse lineage of mushroom-forming fungi.</title>
        <authorList>
            <person name="Looney B."/>
            <person name="Miyauchi S."/>
            <person name="Morin E."/>
            <person name="Drula E."/>
            <person name="Courty P.E."/>
            <person name="Kohler A."/>
            <person name="Kuo A."/>
            <person name="LaButti K."/>
            <person name="Pangilinan J."/>
            <person name="Lipzen A."/>
            <person name="Riley R."/>
            <person name="Andreopoulos W."/>
            <person name="He G."/>
            <person name="Johnson J."/>
            <person name="Nolan M."/>
            <person name="Tritt A."/>
            <person name="Barry K.W."/>
            <person name="Grigoriev I.V."/>
            <person name="Nagy L.G."/>
            <person name="Hibbett D."/>
            <person name="Henrissat B."/>
            <person name="Matheny P.B."/>
            <person name="Labbe J."/>
            <person name="Martin F.M."/>
        </authorList>
    </citation>
    <scope>NUCLEOTIDE SEQUENCE</scope>
    <source>
        <strain evidence="1">HHB10654</strain>
    </source>
</reference>
<accession>A0ACB8T9S3</accession>
<comment type="caution">
    <text evidence="1">The sequence shown here is derived from an EMBL/GenBank/DDBJ whole genome shotgun (WGS) entry which is preliminary data.</text>
</comment>
<evidence type="ECO:0000313" key="1">
    <source>
        <dbReference type="EMBL" id="KAI0064916.1"/>
    </source>
</evidence>
<organism evidence="1 2">
    <name type="scientific">Artomyces pyxidatus</name>
    <dbReference type="NCBI Taxonomy" id="48021"/>
    <lineage>
        <taxon>Eukaryota</taxon>
        <taxon>Fungi</taxon>
        <taxon>Dikarya</taxon>
        <taxon>Basidiomycota</taxon>
        <taxon>Agaricomycotina</taxon>
        <taxon>Agaricomycetes</taxon>
        <taxon>Russulales</taxon>
        <taxon>Auriscalpiaceae</taxon>
        <taxon>Artomyces</taxon>
    </lineage>
</organism>
<evidence type="ECO:0000313" key="2">
    <source>
        <dbReference type="Proteomes" id="UP000814140"/>
    </source>
</evidence>
<reference evidence="1" key="1">
    <citation type="submission" date="2021-03" db="EMBL/GenBank/DDBJ databases">
        <authorList>
            <consortium name="DOE Joint Genome Institute"/>
            <person name="Ahrendt S."/>
            <person name="Looney B.P."/>
            <person name="Miyauchi S."/>
            <person name="Morin E."/>
            <person name="Drula E."/>
            <person name="Courty P.E."/>
            <person name="Chicoki N."/>
            <person name="Fauchery L."/>
            <person name="Kohler A."/>
            <person name="Kuo A."/>
            <person name="Labutti K."/>
            <person name="Pangilinan J."/>
            <person name="Lipzen A."/>
            <person name="Riley R."/>
            <person name="Andreopoulos W."/>
            <person name="He G."/>
            <person name="Johnson J."/>
            <person name="Barry K.W."/>
            <person name="Grigoriev I.V."/>
            <person name="Nagy L."/>
            <person name="Hibbett D."/>
            <person name="Henrissat B."/>
            <person name="Matheny P.B."/>
            <person name="Labbe J."/>
            <person name="Martin F."/>
        </authorList>
    </citation>
    <scope>NUCLEOTIDE SEQUENCE</scope>
    <source>
        <strain evidence="1">HHB10654</strain>
    </source>
</reference>
<protein>
    <submittedName>
        <fullName evidence="1">Phosphoglycerate mutase-like protein</fullName>
    </submittedName>
</protein>
<gene>
    <name evidence="1" type="ORF">BV25DRAFT_1799660</name>
</gene>
<keyword evidence="2" id="KW-1185">Reference proteome</keyword>